<dbReference type="AlphaFoldDB" id="A0ABD2XDZ9"/>
<comment type="caution">
    <text evidence="2">The sequence shown here is derived from an EMBL/GenBank/DDBJ whole genome shotgun (WGS) entry which is preliminary data.</text>
</comment>
<reference evidence="2 3" key="1">
    <citation type="journal article" date="2024" name="bioRxiv">
        <title>A reference genome for Trichogramma kaykai: A tiny desert-dwelling parasitoid wasp with competing sex-ratio distorters.</title>
        <authorList>
            <person name="Culotta J."/>
            <person name="Lindsey A.R."/>
        </authorList>
    </citation>
    <scope>NUCLEOTIDE SEQUENCE [LARGE SCALE GENOMIC DNA]</scope>
    <source>
        <strain evidence="2 3">KSX58</strain>
    </source>
</reference>
<name>A0ABD2XDZ9_9HYME</name>
<gene>
    <name evidence="2" type="ORF">TKK_004238</name>
</gene>
<sequence>MPTGGVLQLPKEVGGAARGAPILGIDLIAASLKTWQYYRSLKQFTRARARVVDLGIGWRRASSRARDSRTHSAFVQCTGSPDHRRAKPKQARRFQIIIRSPEFA</sequence>
<evidence type="ECO:0000313" key="3">
    <source>
        <dbReference type="Proteomes" id="UP001627154"/>
    </source>
</evidence>
<feature type="region of interest" description="Disordered" evidence="1">
    <location>
        <begin position="69"/>
        <end position="91"/>
    </location>
</feature>
<proteinExistence type="predicted"/>
<organism evidence="2 3">
    <name type="scientific">Trichogramma kaykai</name>
    <dbReference type="NCBI Taxonomy" id="54128"/>
    <lineage>
        <taxon>Eukaryota</taxon>
        <taxon>Metazoa</taxon>
        <taxon>Ecdysozoa</taxon>
        <taxon>Arthropoda</taxon>
        <taxon>Hexapoda</taxon>
        <taxon>Insecta</taxon>
        <taxon>Pterygota</taxon>
        <taxon>Neoptera</taxon>
        <taxon>Endopterygota</taxon>
        <taxon>Hymenoptera</taxon>
        <taxon>Apocrita</taxon>
        <taxon>Proctotrupomorpha</taxon>
        <taxon>Chalcidoidea</taxon>
        <taxon>Trichogrammatidae</taxon>
        <taxon>Trichogramma</taxon>
    </lineage>
</organism>
<evidence type="ECO:0000256" key="1">
    <source>
        <dbReference type="SAM" id="MobiDB-lite"/>
    </source>
</evidence>
<keyword evidence="3" id="KW-1185">Reference proteome</keyword>
<accession>A0ABD2XDZ9</accession>
<protein>
    <submittedName>
        <fullName evidence="2">Uncharacterized protein</fullName>
    </submittedName>
</protein>
<dbReference type="Proteomes" id="UP001627154">
    <property type="component" value="Unassembled WGS sequence"/>
</dbReference>
<dbReference type="EMBL" id="JBJJXI010000032">
    <property type="protein sequence ID" value="KAL3403108.1"/>
    <property type="molecule type" value="Genomic_DNA"/>
</dbReference>
<evidence type="ECO:0000313" key="2">
    <source>
        <dbReference type="EMBL" id="KAL3403108.1"/>
    </source>
</evidence>